<dbReference type="RefSeq" id="WP_346229656.1">
    <property type="nucleotide sequence ID" value="NZ_JBDJAW010000038.1"/>
</dbReference>
<evidence type="ECO:0000313" key="4">
    <source>
        <dbReference type="Proteomes" id="UP001447516"/>
    </source>
</evidence>
<dbReference type="PANTHER" id="PTHR46696">
    <property type="entry name" value="P450, PUTATIVE (EUROFUNG)-RELATED"/>
    <property type="match status" value="1"/>
</dbReference>
<evidence type="ECO:0000313" key="3">
    <source>
        <dbReference type="EMBL" id="MEN3539773.1"/>
    </source>
</evidence>
<dbReference type="Proteomes" id="UP001447516">
    <property type="component" value="Unassembled WGS sequence"/>
</dbReference>
<reference evidence="3 4" key="1">
    <citation type="submission" date="2024-05" db="EMBL/GenBank/DDBJ databases">
        <title>Microbispora sp.ZYX-F-249.</title>
        <authorList>
            <person name="Xie H."/>
        </authorList>
    </citation>
    <scope>NUCLEOTIDE SEQUENCE [LARGE SCALE GENOMIC DNA]</scope>
    <source>
        <strain evidence="3 4">ZYX-F-249</strain>
    </source>
</reference>
<accession>A0ABV0AWX1</accession>
<gene>
    <name evidence="3" type="ORF">AAH991_32015</name>
</gene>
<comment type="caution">
    <text evidence="3">The sequence shown here is derived from an EMBL/GenBank/DDBJ whole genome shotgun (WGS) entry which is preliminary data.</text>
</comment>
<name>A0ABV0AWX1_9ACTN</name>
<dbReference type="InterPro" id="IPR002397">
    <property type="entry name" value="Cyt_P450_B"/>
</dbReference>
<dbReference type="EMBL" id="JBDJAW010000038">
    <property type="protein sequence ID" value="MEN3539773.1"/>
    <property type="molecule type" value="Genomic_DNA"/>
</dbReference>
<sequence length="468" mass="51100">MIPDSLSSSPLEPLLTREYDTEPALVHERLRRAYGPVAPVDLLGVPVWFVLGYDEVLHVLQNAGERWRKCVAGWRAYTEGRVPADWPPLTLLAADNTGFQDGDRHRAGRAAWDAALRPYQDPAHPQAQLMERAILRYCDELIDVVTEGTSTGLADLSAQYGRPLPLMVAGRLFGIGIGRGDDLVMDLWRLLDGPDSGGAYQRLHATFLELATVKRRRPGEDVPSYLLAAKPDFTDDELARELFLLPAFLDFTGSLICNAVVEAITNPRLRATLSTGAVEEAVNRVAMLKPSIANVTLRYARADAKLGNFTIAAGDPVLLSIAAANNDPRFASALGDDTVRSTRAHLSWGAGPHRCPSRRLATQITTIAVRRLLERFAALGLALPPDQLPWRPSPFTRALRSLPVQYEVRPASGPRGRSDAQSAGGDSGREPSDVPADAPADNRRAARSSLWTVLRRLRGGRRDDQPGA</sequence>
<proteinExistence type="inferred from homology"/>
<keyword evidence="4" id="KW-1185">Reference proteome</keyword>
<dbReference type="InterPro" id="IPR036396">
    <property type="entry name" value="Cyt_P450_sf"/>
</dbReference>
<feature type="region of interest" description="Disordered" evidence="2">
    <location>
        <begin position="407"/>
        <end position="447"/>
    </location>
</feature>
<dbReference type="PRINTS" id="PR00359">
    <property type="entry name" value="BP450"/>
</dbReference>
<dbReference type="PANTHER" id="PTHR46696:SF1">
    <property type="entry name" value="CYTOCHROME P450 YJIB-RELATED"/>
    <property type="match status" value="1"/>
</dbReference>
<comment type="similarity">
    <text evidence="1">Belongs to the cytochrome P450 family.</text>
</comment>
<evidence type="ECO:0000256" key="1">
    <source>
        <dbReference type="ARBA" id="ARBA00010617"/>
    </source>
</evidence>
<evidence type="ECO:0000256" key="2">
    <source>
        <dbReference type="SAM" id="MobiDB-lite"/>
    </source>
</evidence>
<dbReference type="SUPFAM" id="SSF48264">
    <property type="entry name" value="Cytochrome P450"/>
    <property type="match status" value="1"/>
</dbReference>
<protein>
    <submittedName>
        <fullName evidence="3">Cytochrome</fullName>
    </submittedName>
</protein>
<dbReference type="Gene3D" id="1.10.630.10">
    <property type="entry name" value="Cytochrome P450"/>
    <property type="match status" value="1"/>
</dbReference>
<organism evidence="3 4">
    <name type="scientific">Microbispora maris</name>
    <dbReference type="NCBI Taxonomy" id="3144104"/>
    <lineage>
        <taxon>Bacteria</taxon>
        <taxon>Bacillati</taxon>
        <taxon>Actinomycetota</taxon>
        <taxon>Actinomycetes</taxon>
        <taxon>Streptosporangiales</taxon>
        <taxon>Streptosporangiaceae</taxon>
        <taxon>Microbispora</taxon>
    </lineage>
</organism>